<protein>
    <recommendedName>
        <fullName evidence="9 10">Ribonuclease Y</fullName>
        <shortName evidence="9">RNase Y</shortName>
        <ecNumber evidence="9 10">3.1.-.-</ecNumber>
    </recommendedName>
</protein>
<keyword evidence="7 9" id="KW-1133">Transmembrane helix</keyword>
<comment type="function">
    <text evidence="9">Endoribonuclease that initiates mRNA decay.</text>
</comment>
<dbReference type="CDD" id="cd22431">
    <property type="entry name" value="KH-I_RNaseY"/>
    <property type="match status" value="1"/>
</dbReference>
<dbReference type="AlphaFoldDB" id="A0A2D0NI20"/>
<evidence type="ECO:0000256" key="10">
    <source>
        <dbReference type="NCBIfam" id="TIGR03319"/>
    </source>
</evidence>
<organism evidence="13 14">
    <name type="scientific">Flavilitoribacter nigricans (strain ATCC 23147 / DSM 23189 / NBRC 102662 / NCIMB 1420 / SS-2)</name>
    <name type="common">Lewinella nigricans</name>
    <dbReference type="NCBI Taxonomy" id="1122177"/>
    <lineage>
        <taxon>Bacteria</taxon>
        <taxon>Pseudomonadati</taxon>
        <taxon>Bacteroidota</taxon>
        <taxon>Saprospiria</taxon>
        <taxon>Saprospirales</taxon>
        <taxon>Lewinellaceae</taxon>
        <taxon>Flavilitoribacter</taxon>
    </lineage>
</organism>
<dbReference type="CDD" id="cd00077">
    <property type="entry name" value="HDc"/>
    <property type="match status" value="1"/>
</dbReference>
<dbReference type="Gene3D" id="1.10.3210.10">
    <property type="entry name" value="Hypothetical protein af1432"/>
    <property type="match status" value="1"/>
</dbReference>
<dbReference type="GO" id="GO:0003723">
    <property type="term" value="F:RNA binding"/>
    <property type="evidence" value="ECO:0007669"/>
    <property type="project" value="UniProtKB-UniRule"/>
</dbReference>
<dbReference type="EC" id="3.1.-.-" evidence="9 10"/>
<dbReference type="PANTHER" id="PTHR12826:SF15">
    <property type="entry name" value="RIBONUCLEASE Y"/>
    <property type="match status" value="1"/>
</dbReference>
<evidence type="ECO:0000256" key="7">
    <source>
        <dbReference type="ARBA" id="ARBA00022989"/>
    </source>
</evidence>
<dbReference type="SUPFAM" id="SSF54791">
    <property type="entry name" value="Eukaryotic type KH-domain (KH-domain type I)"/>
    <property type="match status" value="1"/>
</dbReference>
<keyword evidence="4 9" id="KW-0255">Endonuclease</keyword>
<evidence type="ECO:0000256" key="2">
    <source>
        <dbReference type="ARBA" id="ARBA00022692"/>
    </source>
</evidence>
<evidence type="ECO:0000256" key="1">
    <source>
        <dbReference type="ARBA" id="ARBA00022475"/>
    </source>
</evidence>
<dbReference type="PROSITE" id="PS50084">
    <property type="entry name" value="KH_TYPE_1"/>
    <property type="match status" value="1"/>
</dbReference>
<keyword evidence="3 9" id="KW-0540">Nuclease</keyword>
<dbReference type="Proteomes" id="UP000223913">
    <property type="component" value="Unassembled WGS sequence"/>
</dbReference>
<evidence type="ECO:0000256" key="8">
    <source>
        <dbReference type="ARBA" id="ARBA00023136"/>
    </source>
</evidence>
<name>A0A2D0NI20_FLAN2</name>
<dbReference type="HAMAP" id="MF_00335">
    <property type="entry name" value="RNase_Y"/>
    <property type="match status" value="1"/>
</dbReference>
<dbReference type="Pfam" id="PF01966">
    <property type="entry name" value="HD"/>
    <property type="match status" value="1"/>
</dbReference>
<dbReference type="PROSITE" id="PS51831">
    <property type="entry name" value="HD"/>
    <property type="match status" value="1"/>
</dbReference>
<dbReference type="Gene3D" id="3.30.1370.10">
    <property type="entry name" value="K Homology domain, type 1"/>
    <property type="match status" value="1"/>
</dbReference>
<keyword evidence="14" id="KW-1185">Reference proteome</keyword>
<keyword evidence="8 9" id="KW-0472">Membrane</keyword>
<evidence type="ECO:0000256" key="5">
    <source>
        <dbReference type="ARBA" id="ARBA00022801"/>
    </source>
</evidence>
<accession>A0A2D0NI20</accession>
<dbReference type="NCBIfam" id="TIGR03319">
    <property type="entry name" value="RNase_Y"/>
    <property type="match status" value="1"/>
</dbReference>
<feature type="transmembrane region" description="Helical" evidence="9">
    <location>
        <begin position="6"/>
        <end position="26"/>
    </location>
</feature>
<sequence length="560" mass="63387">MDTITLFIIGLLVGAVVAYIILQLTVKKANTKKIDEMNAQADQVIKEARLTAKRIEDEAEMKAEKAMSQAEIRNEKTKQRKIQEAKDRFAKMKSDFESKKSEHMLEMKDREMEVKAQEVELKQKVDKFDERDKKIEKRRQEVEQKEAEIKAIRENLETQLKVIAKKKEELDTANERRIKELEIVSKLSEAEAKEQLLEAVKAKAETDAMAIVKDTVEQAKITANKEAKKIVIQSIQRMCAEYTIENTVSVFNLDSDDLKGQIIGREGRNIRALEAATGAEIVVDDTPEAIVISSFDPIRREVCRLALKRLVADGRIHPARIEEVVAKTKKQLNEQIIEIGERTVIELDIHGLDPYLVKMVGRMRYRSSYGQNLLKHSIETANLCAIMAAELKLSPKQIKLAKRAGLLHDIGKVSEEESELSHALIGLKLCEKHKEHPAVSNAVGAHHDEIEMNNIISPIIQACDAISGARPGARREILESYLKRIGELEELALAHDGVQKAYAMQAGRELRVIVESEKVSDQYADDLSFMISQKIQDEMQYPGQIKVTVIREKRAVAYAR</sequence>
<feature type="domain" description="HD" evidence="12">
    <location>
        <begin position="373"/>
        <end position="469"/>
    </location>
</feature>
<comment type="subcellular location">
    <subcellularLocation>
        <location evidence="9">Cell membrane</location>
        <topology evidence="9">Single-pass membrane protein</topology>
    </subcellularLocation>
</comment>
<evidence type="ECO:0000259" key="12">
    <source>
        <dbReference type="PROSITE" id="PS51831"/>
    </source>
</evidence>
<dbReference type="SUPFAM" id="SSF109604">
    <property type="entry name" value="HD-domain/PDEase-like"/>
    <property type="match status" value="1"/>
</dbReference>
<dbReference type="GO" id="GO:0016787">
    <property type="term" value="F:hydrolase activity"/>
    <property type="evidence" value="ECO:0007669"/>
    <property type="project" value="UniProtKB-KW"/>
</dbReference>
<dbReference type="InterPro" id="IPR004088">
    <property type="entry name" value="KH_dom_type_1"/>
</dbReference>
<dbReference type="InterPro" id="IPR006675">
    <property type="entry name" value="HDIG_dom"/>
</dbReference>
<evidence type="ECO:0000256" key="9">
    <source>
        <dbReference type="HAMAP-Rule" id="MF_00335"/>
    </source>
</evidence>
<keyword evidence="2 9" id="KW-0812">Transmembrane</keyword>
<proteinExistence type="inferred from homology"/>
<evidence type="ECO:0000256" key="3">
    <source>
        <dbReference type="ARBA" id="ARBA00022722"/>
    </source>
</evidence>
<dbReference type="InterPro" id="IPR004087">
    <property type="entry name" value="KH_dom"/>
</dbReference>
<dbReference type="FunFam" id="1.10.3210.10:FF:000013">
    <property type="entry name" value="Ribonuclease Y"/>
    <property type="match status" value="1"/>
</dbReference>
<dbReference type="SMART" id="SM00471">
    <property type="entry name" value="HDc"/>
    <property type="match status" value="1"/>
</dbReference>
<keyword evidence="5 9" id="KW-0378">Hydrolase</keyword>
<dbReference type="PANTHER" id="PTHR12826">
    <property type="entry name" value="RIBONUCLEASE Y"/>
    <property type="match status" value="1"/>
</dbReference>
<dbReference type="Pfam" id="PF12072">
    <property type="entry name" value="RNase_Y_N"/>
    <property type="match status" value="1"/>
</dbReference>
<dbReference type="InterPro" id="IPR022711">
    <property type="entry name" value="RNase_Y_N"/>
</dbReference>
<dbReference type="GO" id="GO:0006402">
    <property type="term" value="P:mRNA catabolic process"/>
    <property type="evidence" value="ECO:0007669"/>
    <property type="project" value="UniProtKB-UniRule"/>
</dbReference>
<feature type="coiled-coil region" evidence="11">
    <location>
        <begin position="27"/>
        <end position="207"/>
    </location>
</feature>
<dbReference type="GO" id="GO:0005886">
    <property type="term" value="C:plasma membrane"/>
    <property type="evidence" value="ECO:0007669"/>
    <property type="project" value="UniProtKB-SubCell"/>
</dbReference>
<dbReference type="GO" id="GO:0004521">
    <property type="term" value="F:RNA endonuclease activity"/>
    <property type="evidence" value="ECO:0007669"/>
    <property type="project" value="UniProtKB-UniRule"/>
</dbReference>
<evidence type="ECO:0000313" key="13">
    <source>
        <dbReference type="EMBL" id="PHN08030.1"/>
    </source>
</evidence>
<evidence type="ECO:0000256" key="6">
    <source>
        <dbReference type="ARBA" id="ARBA00022884"/>
    </source>
</evidence>
<comment type="caution">
    <text evidence="13">The sequence shown here is derived from an EMBL/GenBank/DDBJ whole genome shotgun (WGS) entry which is preliminary data.</text>
</comment>
<dbReference type="EMBL" id="PDUD01000003">
    <property type="protein sequence ID" value="PHN08030.1"/>
    <property type="molecule type" value="Genomic_DNA"/>
</dbReference>
<evidence type="ECO:0000256" key="11">
    <source>
        <dbReference type="SAM" id="Coils"/>
    </source>
</evidence>
<dbReference type="Pfam" id="PF00013">
    <property type="entry name" value="KH_1"/>
    <property type="match status" value="1"/>
</dbReference>
<keyword evidence="11" id="KW-0175">Coiled coil</keyword>
<dbReference type="InterPro" id="IPR036612">
    <property type="entry name" value="KH_dom_type_1_sf"/>
</dbReference>
<keyword evidence="1 9" id="KW-1003">Cell membrane</keyword>
<comment type="similarity">
    <text evidence="9">Belongs to the RNase Y family.</text>
</comment>
<dbReference type="OrthoDB" id="9803205at2"/>
<evidence type="ECO:0000256" key="4">
    <source>
        <dbReference type="ARBA" id="ARBA00022759"/>
    </source>
</evidence>
<dbReference type="InterPro" id="IPR017705">
    <property type="entry name" value="Ribonuclease_Y"/>
</dbReference>
<dbReference type="InterPro" id="IPR006674">
    <property type="entry name" value="HD_domain"/>
</dbReference>
<gene>
    <name evidence="9 13" type="primary">rny</name>
    <name evidence="13" type="ORF">CRP01_03170</name>
</gene>
<dbReference type="SMART" id="SM00322">
    <property type="entry name" value="KH"/>
    <property type="match status" value="1"/>
</dbReference>
<keyword evidence="6 9" id="KW-0694">RNA-binding</keyword>
<evidence type="ECO:0000313" key="14">
    <source>
        <dbReference type="Proteomes" id="UP000223913"/>
    </source>
</evidence>
<reference evidence="13 14" key="1">
    <citation type="submission" date="2017-10" db="EMBL/GenBank/DDBJ databases">
        <title>The draft genome sequence of Lewinella nigricans NBRC 102662.</title>
        <authorList>
            <person name="Wang K."/>
        </authorList>
    </citation>
    <scope>NUCLEOTIDE SEQUENCE [LARGE SCALE GENOMIC DNA]</scope>
    <source>
        <strain evidence="13 14">NBRC 102662</strain>
    </source>
</reference>
<dbReference type="InterPro" id="IPR003607">
    <property type="entry name" value="HD/PDEase_dom"/>
</dbReference>
<dbReference type="RefSeq" id="WP_099148549.1">
    <property type="nucleotide sequence ID" value="NZ_PDUD01000003.1"/>
</dbReference>
<dbReference type="NCBIfam" id="TIGR00277">
    <property type="entry name" value="HDIG"/>
    <property type="match status" value="1"/>
</dbReference>